<feature type="compositionally biased region" description="Polar residues" evidence="1">
    <location>
        <begin position="53"/>
        <end position="68"/>
    </location>
</feature>
<evidence type="ECO:0000313" key="2">
    <source>
        <dbReference type="EMBL" id="PIC21084.1"/>
    </source>
</evidence>
<protein>
    <submittedName>
        <fullName evidence="2">Uncharacterized protein</fullName>
    </submittedName>
</protein>
<dbReference type="AlphaFoldDB" id="A0A2G5T119"/>
<organism evidence="2 3">
    <name type="scientific">Caenorhabditis nigoni</name>
    <dbReference type="NCBI Taxonomy" id="1611254"/>
    <lineage>
        <taxon>Eukaryota</taxon>
        <taxon>Metazoa</taxon>
        <taxon>Ecdysozoa</taxon>
        <taxon>Nematoda</taxon>
        <taxon>Chromadorea</taxon>
        <taxon>Rhabditida</taxon>
        <taxon>Rhabditina</taxon>
        <taxon>Rhabditomorpha</taxon>
        <taxon>Rhabditoidea</taxon>
        <taxon>Rhabditidae</taxon>
        <taxon>Peloderinae</taxon>
        <taxon>Caenorhabditis</taxon>
    </lineage>
</organism>
<reference evidence="3" key="1">
    <citation type="submission" date="2017-10" db="EMBL/GenBank/DDBJ databases">
        <title>Rapid genome shrinkage in a self-fertile nematode reveals novel sperm competition proteins.</title>
        <authorList>
            <person name="Yin D."/>
            <person name="Schwarz E.M."/>
            <person name="Thomas C.G."/>
            <person name="Felde R.L."/>
            <person name="Korf I.F."/>
            <person name="Cutter A.D."/>
            <person name="Schartner C.M."/>
            <person name="Ralston E.J."/>
            <person name="Meyer B.J."/>
            <person name="Haag E.S."/>
        </authorList>
    </citation>
    <scope>NUCLEOTIDE SEQUENCE [LARGE SCALE GENOMIC DNA]</scope>
    <source>
        <strain evidence="3">JU1422</strain>
    </source>
</reference>
<feature type="compositionally biased region" description="Basic and acidic residues" evidence="1">
    <location>
        <begin position="69"/>
        <end position="90"/>
    </location>
</feature>
<evidence type="ECO:0000256" key="1">
    <source>
        <dbReference type="SAM" id="MobiDB-lite"/>
    </source>
</evidence>
<dbReference type="EMBL" id="PDUG01000006">
    <property type="protein sequence ID" value="PIC21084.1"/>
    <property type="molecule type" value="Genomic_DNA"/>
</dbReference>
<dbReference type="Proteomes" id="UP000230233">
    <property type="component" value="Chromosome X"/>
</dbReference>
<gene>
    <name evidence="2" type="primary">Cnig_chr_X.g26054</name>
    <name evidence="2" type="ORF">B9Z55_026054</name>
</gene>
<comment type="caution">
    <text evidence="2">The sequence shown here is derived from an EMBL/GenBank/DDBJ whole genome shotgun (WGS) entry which is preliminary data.</text>
</comment>
<keyword evidence="3" id="KW-1185">Reference proteome</keyword>
<name>A0A2G5T119_9PELO</name>
<accession>A0A2G5T119</accession>
<sequence length="90" mass="10126">MKLSRSEKQSHRFGALFKTRMIENGPEKQLHRFPASNFGANFQGLFGEEPDENPTSPAFSSPASNGNSTREEELGVHCDCKKGGNQERRW</sequence>
<evidence type="ECO:0000313" key="3">
    <source>
        <dbReference type="Proteomes" id="UP000230233"/>
    </source>
</evidence>
<proteinExistence type="predicted"/>
<feature type="region of interest" description="Disordered" evidence="1">
    <location>
        <begin position="44"/>
        <end position="90"/>
    </location>
</feature>